<protein>
    <recommendedName>
        <fullName evidence="2">DUF1648 domain-containing protein</fullName>
    </recommendedName>
</protein>
<dbReference type="EMBL" id="PXYX01000002">
    <property type="protein sequence ID" value="PSR29545.1"/>
    <property type="molecule type" value="Genomic_DNA"/>
</dbReference>
<feature type="transmembrane region" description="Helical" evidence="1">
    <location>
        <begin position="48"/>
        <end position="69"/>
    </location>
</feature>
<comment type="caution">
    <text evidence="3">The sequence shown here is derived from an EMBL/GenBank/DDBJ whole genome shotgun (WGS) entry which is preliminary data.</text>
</comment>
<organism evidence="3 4">
    <name type="scientific">Sulfobacillus thermosulfidooxidans</name>
    <dbReference type="NCBI Taxonomy" id="28034"/>
    <lineage>
        <taxon>Bacteria</taxon>
        <taxon>Bacillati</taxon>
        <taxon>Bacillota</taxon>
        <taxon>Clostridia</taxon>
        <taxon>Eubacteriales</taxon>
        <taxon>Clostridiales Family XVII. Incertae Sedis</taxon>
        <taxon>Sulfobacillus</taxon>
    </lineage>
</organism>
<dbReference type="Pfam" id="PF07853">
    <property type="entry name" value="DUF1648"/>
    <property type="match status" value="1"/>
</dbReference>
<keyword evidence="1" id="KW-0472">Membrane</keyword>
<evidence type="ECO:0000313" key="4">
    <source>
        <dbReference type="Proteomes" id="UP000242705"/>
    </source>
</evidence>
<evidence type="ECO:0000259" key="2">
    <source>
        <dbReference type="Pfam" id="PF07853"/>
    </source>
</evidence>
<accession>A0A2T2X4Y1</accession>
<gene>
    <name evidence="3" type="ORF">C7B47_02165</name>
</gene>
<feature type="transmembrane region" description="Helical" evidence="1">
    <location>
        <begin position="239"/>
        <end position="261"/>
    </location>
</feature>
<keyword evidence="1" id="KW-1133">Transmembrane helix</keyword>
<feature type="transmembrane region" description="Helical" evidence="1">
    <location>
        <begin position="188"/>
        <end position="209"/>
    </location>
</feature>
<reference evidence="3 4" key="1">
    <citation type="journal article" date="2014" name="BMC Genomics">
        <title>Comparison of environmental and isolate Sulfobacillus genomes reveals diverse carbon, sulfur, nitrogen, and hydrogen metabolisms.</title>
        <authorList>
            <person name="Justice N.B."/>
            <person name="Norman A."/>
            <person name="Brown C.T."/>
            <person name="Singh A."/>
            <person name="Thomas B.C."/>
            <person name="Banfield J.F."/>
        </authorList>
    </citation>
    <scope>NUCLEOTIDE SEQUENCE [LARGE SCALE GENOMIC DNA]</scope>
    <source>
        <strain evidence="3">AMDSBA5</strain>
    </source>
</reference>
<keyword evidence="1" id="KW-0812">Transmembrane</keyword>
<evidence type="ECO:0000313" key="3">
    <source>
        <dbReference type="EMBL" id="PSR29545.1"/>
    </source>
</evidence>
<proteinExistence type="predicted"/>
<feature type="transmembrane region" description="Helical" evidence="1">
    <location>
        <begin position="267"/>
        <end position="287"/>
    </location>
</feature>
<name>A0A2T2X4Y1_SULTH</name>
<dbReference type="Proteomes" id="UP000242705">
    <property type="component" value="Unassembled WGS sequence"/>
</dbReference>
<evidence type="ECO:0000256" key="1">
    <source>
        <dbReference type="SAM" id="Phobius"/>
    </source>
</evidence>
<feature type="domain" description="DUF1648" evidence="2">
    <location>
        <begin position="203"/>
        <end position="247"/>
    </location>
</feature>
<dbReference type="AlphaFoldDB" id="A0A2T2X4Y1"/>
<sequence>MGFHLTYLEALRVLGLWIFMPAMAILVVAGISAIYQKRQTLSHKKFKSITGFLLVLEMVMVVFGLLLPLSSQGTGWSLQTGILTVDTGLGTLRVAARDVHTQWVTHQSAYALEQRTLGTSAGSYHAGEFVLQNGRSAWVFEYGDYPVLAIFSPKYTILLSSPGITKLPHALKTSNDKALESAQTNTTWPYGMIASIVGVILALAIQLFISKHYAPYLPQRVATHFGLSGQPNGYSSKKVALWLGPIFSLVLGIPLILISALDPSNVALIAPFFLIELILALSFWWMFHMNRNQT</sequence>
<dbReference type="InterPro" id="IPR012867">
    <property type="entry name" value="DUF1648"/>
</dbReference>
<feature type="transmembrane region" description="Helical" evidence="1">
    <location>
        <begin position="14"/>
        <end position="36"/>
    </location>
</feature>